<protein>
    <submittedName>
        <fullName evidence="1">Uncharacterized protein</fullName>
    </submittedName>
</protein>
<dbReference type="Proteomes" id="UP000269396">
    <property type="component" value="Unassembled WGS sequence"/>
</dbReference>
<sequence>MNPGRASRPVWNSSAGCTCISELMSTLGLEPSIVRFKRHRVIHLAPDSYLLVQWGEV</sequence>
<evidence type="ECO:0000313" key="1">
    <source>
        <dbReference type="EMBL" id="VDP62959.1"/>
    </source>
</evidence>
<name>A0A3P8J2D7_9TREM</name>
<keyword evidence="2" id="KW-1185">Reference proteome</keyword>
<proteinExistence type="predicted"/>
<dbReference type="EMBL" id="UZAL01033245">
    <property type="protein sequence ID" value="VDP62959.1"/>
    <property type="molecule type" value="Genomic_DNA"/>
</dbReference>
<evidence type="ECO:0000313" key="2">
    <source>
        <dbReference type="Proteomes" id="UP000269396"/>
    </source>
</evidence>
<reference evidence="1 2" key="1">
    <citation type="submission" date="2018-11" db="EMBL/GenBank/DDBJ databases">
        <authorList>
            <consortium name="Pathogen Informatics"/>
        </authorList>
    </citation>
    <scope>NUCLEOTIDE SEQUENCE [LARGE SCALE GENOMIC DNA]</scope>
    <source>
        <strain>Denwood</strain>
        <strain evidence="2">Zambia</strain>
    </source>
</reference>
<gene>
    <name evidence="1" type="ORF">SMTD_LOCUS13197</name>
</gene>
<organism evidence="1 2">
    <name type="scientific">Schistosoma mattheei</name>
    <dbReference type="NCBI Taxonomy" id="31246"/>
    <lineage>
        <taxon>Eukaryota</taxon>
        <taxon>Metazoa</taxon>
        <taxon>Spiralia</taxon>
        <taxon>Lophotrochozoa</taxon>
        <taxon>Platyhelminthes</taxon>
        <taxon>Trematoda</taxon>
        <taxon>Digenea</taxon>
        <taxon>Strigeidida</taxon>
        <taxon>Schistosomatoidea</taxon>
        <taxon>Schistosomatidae</taxon>
        <taxon>Schistosoma</taxon>
    </lineage>
</organism>
<accession>A0A3P8J2D7</accession>
<dbReference type="AlphaFoldDB" id="A0A3P8J2D7"/>